<protein>
    <submittedName>
        <fullName evidence="1">Uncharacterized protein</fullName>
    </submittedName>
</protein>
<organism evidence="1 2">
    <name type="scientific">Microctonus hyperodae</name>
    <name type="common">Parasitoid wasp</name>
    <dbReference type="NCBI Taxonomy" id="165561"/>
    <lineage>
        <taxon>Eukaryota</taxon>
        <taxon>Metazoa</taxon>
        <taxon>Ecdysozoa</taxon>
        <taxon>Arthropoda</taxon>
        <taxon>Hexapoda</taxon>
        <taxon>Insecta</taxon>
        <taxon>Pterygota</taxon>
        <taxon>Neoptera</taxon>
        <taxon>Endopterygota</taxon>
        <taxon>Hymenoptera</taxon>
        <taxon>Apocrita</taxon>
        <taxon>Ichneumonoidea</taxon>
        <taxon>Braconidae</taxon>
        <taxon>Euphorinae</taxon>
        <taxon>Microctonus</taxon>
    </lineage>
</organism>
<gene>
    <name evidence="1" type="ORF">PV327_005191</name>
</gene>
<reference evidence="1" key="2">
    <citation type="submission" date="2023-03" db="EMBL/GenBank/DDBJ databases">
        <authorList>
            <person name="Inwood S.N."/>
            <person name="Skelly J.G."/>
            <person name="Guhlin J."/>
            <person name="Harrop T.W.R."/>
            <person name="Goldson S.G."/>
            <person name="Dearden P.K."/>
        </authorList>
    </citation>
    <scope>NUCLEOTIDE SEQUENCE</scope>
    <source>
        <strain evidence="1">Lincoln</strain>
        <tissue evidence="1">Whole body</tissue>
    </source>
</reference>
<dbReference type="Proteomes" id="UP001168972">
    <property type="component" value="Unassembled WGS sequence"/>
</dbReference>
<dbReference type="EMBL" id="JAQQBR010000003">
    <property type="protein sequence ID" value="KAK0179439.1"/>
    <property type="molecule type" value="Genomic_DNA"/>
</dbReference>
<proteinExistence type="predicted"/>
<evidence type="ECO:0000313" key="2">
    <source>
        <dbReference type="Proteomes" id="UP001168972"/>
    </source>
</evidence>
<accession>A0AA39KZF4</accession>
<keyword evidence="2" id="KW-1185">Reference proteome</keyword>
<sequence>MLVHEQPQGFQCGPGVAAIRFDQTTHVGPTLVSQNLNNSNGLKDFLDVATELGPAIIPGSNQCLMGAILPNFLGSTRGAHGTVIFIRASDGLTERFCGQVQMTLIIEITGNSLNS</sequence>
<reference evidence="1" key="1">
    <citation type="journal article" date="2023" name="bioRxiv">
        <title>Scaffold-level genome assemblies of two parasitoid biocontrol wasps reveal the parthenogenesis mechanism and an associated novel virus.</title>
        <authorList>
            <person name="Inwood S."/>
            <person name="Skelly J."/>
            <person name="Guhlin J."/>
            <person name="Harrop T."/>
            <person name="Goldson S."/>
            <person name="Dearden P."/>
        </authorList>
    </citation>
    <scope>NUCLEOTIDE SEQUENCE</scope>
    <source>
        <strain evidence="1">Lincoln</strain>
        <tissue evidence="1">Whole body</tissue>
    </source>
</reference>
<name>A0AA39KZF4_MICHY</name>
<evidence type="ECO:0000313" key="1">
    <source>
        <dbReference type="EMBL" id="KAK0179439.1"/>
    </source>
</evidence>
<comment type="caution">
    <text evidence="1">The sequence shown here is derived from an EMBL/GenBank/DDBJ whole genome shotgun (WGS) entry which is preliminary data.</text>
</comment>
<dbReference type="AlphaFoldDB" id="A0AA39KZF4"/>